<organism evidence="18 19">
    <name type="scientific">Candidatus Amunia macphersoniae</name>
    <dbReference type="NCBI Taxonomy" id="3127014"/>
    <lineage>
        <taxon>Bacteria</taxon>
        <taxon>Bacillati</taxon>
        <taxon>Candidatus Dormiibacterota</taxon>
        <taxon>Candidatus Dormibacteria</taxon>
        <taxon>Candidatus Aeolococcales</taxon>
        <taxon>Candidatus Aeolococcaceae</taxon>
        <taxon>Candidatus Amunia</taxon>
    </lineage>
</organism>
<dbReference type="InterPro" id="IPR029055">
    <property type="entry name" value="Ntn_hydrolases_N"/>
</dbReference>
<dbReference type="FunFam" id="3.60.20.10:FF:000001">
    <property type="entry name" value="Glutamate synthase, large subunit"/>
    <property type="match status" value="1"/>
</dbReference>
<evidence type="ECO:0000256" key="13">
    <source>
        <dbReference type="ARBA" id="ARBA00023014"/>
    </source>
</evidence>
<keyword evidence="9" id="KW-0274">FAD</keyword>
<dbReference type="InterPro" id="IPR006982">
    <property type="entry name" value="Glu_synth_centr_N"/>
</dbReference>
<evidence type="ECO:0000313" key="18">
    <source>
        <dbReference type="EMBL" id="MBJ7608806.1"/>
    </source>
</evidence>
<comment type="pathway">
    <text evidence="16">Amino-acid biosynthesis.</text>
</comment>
<dbReference type="InterPro" id="IPR002932">
    <property type="entry name" value="Glu_synthdom"/>
</dbReference>
<evidence type="ECO:0000259" key="17">
    <source>
        <dbReference type="PROSITE" id="PS51278"/>
    </source>
</evidence>
<evidence type="ECO:0000313" key="19">
    <source>
        <dbReference type="Proteomes" id="UP000614410"/>
    </source>
</evidence>
<evidence type="ECO:0000256" key="3">
    <source>
        <dbReference type="ARBA" id="ARBA00001974"/>
    </source>
</evidence>
<dbReference type="SUPFAM" id="SSF69336">
    <property type="entry name" value="Alpha subunit of glutamate synthase, C-terminal domain"/>
    <property type="match status" value="1"/>
</dbReference>
<comment type="cofactor">
    <cofactor evidence="2">
        <name>[3Fe-4S] cluster</name>
        <dbReference type="ChEBI" id="CHEBI:21137"/>
    </cofactor>
</comment>
<dbReference type="Gene3D" id="3.60.20.10">
    <property type="entry name" value="Glutamine Phosphoribosylpyrophosphate, subunit 1, domain 1"/>
    <property type="match status" value="1"/>
</dbReference>
<reference evidence="18 19" key="1">
    <citation type="submission" date="2020-10" db="EMBL/GenBank/DDBJ databases">
        <title>Ca. Dormibacterota MAGs.</title>
        <authorList>
            <person name="Montgomery K."/>
        </authorList>
    </citation>
    <scope>NUCLEOTIDE SEQUENCE [LARGE SCALE GENOMIC DNA]</scope>
    <source>
        <strain evidence="18">Mitchell_Peninsula_5</strain>
    </source>
</reference>
<evidence type="ECO:0000256" key="5">
    <source>
        <dbReference type="ARBA" id="ARBA00022605"/>
    </source>
</evidence>
<comment type="cofactor">
    <cofactor evidence="1">
        <name>FMN</name>
        <dbReference type="ChEBI" id="CHEBI:58210"/>
    </cofactor>
</comment>
<comment type="cofactor">
    <cofactor evidence="3">
        <name>FAD</name>
        <dbReference type="ChEBI" id="CHEBI:57692"/>
    </cofactor>
</comment>
<dbReference type="SUPFAM" id="SSF56235">
    <property type="entry name" value="N-terminal nucleophile aminohydrolases (Ntn hydrolases)"/>
    <property type="match status" value="1"/>
</dbReference>
<dbReference type="Pfam" id="PF00310">
    <property type="entry name" value="GATase_2"/>
    <property type="match status" value="1"/>
</dbReference>
<dbReference type="CDD" id="cd00713">
    <property type="entry name" value="GltS"/>
    <property type="match status" value="1"/>
</dbReference>
<dbReference type="InterPro" id="IPR002489">
    <property type="entry name" value="Glu_synth_asu_C"/>
</dbReference>
<dbReference type="FunFam" id="2.160.20.60:FF:000001">
    <property type="entry name" value="Glutamate synthase, large subunit"/>
    <property type="match status" value="1"/>
</dbReference>
<evidence type="ECO:0000256" key="6">
    <source>
        <dbReference type="ARBA" id="ARBA00022630"/>
    </source>
</evidence>
<evidence type="ECO:0000256" key="4">
    <source>
        <dbReference type="ARBA" id="ARBA00009716"/>
    </source>
</evidence>
<keyword evidence="12" id="KW-0408">Iron</keyword>
<evidence type="ECO:0000256" key="1">
    <source>
        <dbReference type="ARBA" id="ARBA00001917"/>
    </source>
</evidence>
<keyword evidence="10" id="KW-0315">Glutamine amidotransferase</keyword>
<dbReference type="Gene3D" id="2.160.20.60">
    <property type="entry name" value="Glutamate synthase, alpha subunit, C-terminal domain"/>
    <property type="match status" value="1"/>
</dbReference>
<dbReference type="Pfam" id="PF04898">
    <property type="entry name" value="Glu_syn_central"/>
    <property type="match status" value="1"/>
</dbReference>
<dbReference type="InterPro" id="IPR017932">
    <property type="entry name" value="GATase_2_dom"/>
</dbReference>
<dbReference type="GO" id="GO:0046872">
    <property type="term" value="F:metal ion binding"/>
    <property type="evidence" value="ECO:0007669"/>
    <property type="project" value="UniProtKB-KW"/>
</dbReference>
<evidence type="ECO:0000256" key="16">
    <source>
        <dbReference type="ARBA" id="ARBA00029440"/>
    </source>
</evidence>
<dbReference type="Pfam" id="PF01645">
    <property type="entry name" value="Glu_synthase"/>
    <property type="match status" value="1"/>
</dbReference>
<keyword evidence="7" id="KW-0288">FMN</keyword>
<dbReference type="CDD" id="cd00982">
    <property type="entry name" value="gltB_C"/>
    <property type="match status" value="1"/>
</dbReference>
<dbReference type="PROSITE" id="PS51278">
    <property type="entry name" value="GATASE_TYPE_2"/>
    <property type="match status" value="1"/>
</dbReference>
<dbReference type="GO" id="GO:0006537">
    <property type="term" value="P:glutamate biosynthetic process"/>
    <property type="evidence" value="ECO:0007669"/>
    <property type="project" value="UniProtKB-KW"/>
</dbReference>
<evidence type="ECO:0000256" key="11">
    <source>
        <dbReference type="ARBA" id="ARBA00023002"/>
    </source>
</evidence>
<gene>
    <name evidence="18" type="primary">gltB</name>
    <name evidence="18" type="ORF">JF887_05175</name>
</gene>
<keyword evidence="13" id="KW-0411">Iron-sulfur</keyword>
<dbReference type="SUPFAM" id="SSF51395">
    <property type="entry name" value="FMN-linked oxidoreductases"/>
    <property type="match status" value="1"/>
</dbReference>
<dbReference type="NCBIfam" id="NF008730">
    <property type="entry name" value="PRK11750.1"/>
    <property type="match status" value="1"/>
</dbReference>
<evidence type="ECO:0000256" key="14">
    <source>
        <dbReference type="ARBA" id="ARBA00023164"/>
    </source>
</evidence>
<proteinExistence type="inferred from homology"/>
<feature type="domain" description="Glutamine amidotransferase type-2" evidence="17">
    <location>
        <begin position="21"/>
        <end position="414"/>
    </location>
</feature>
<evidence type="ECO:0000256" key="2">
    <source>
        <dbReference type="ARBA" id="ARBA00001927"/>
    </source>
</evidence>
<dbReference type="PANTHER" id="PTHR11938:SF133">
    <property type="entry name" value="GLUTAMATE SYNTHASE (NADH)"/>
    <property type="match status" value="1"/>
</dbReference>
<evidence type="ECO:0000256" key="12">
    <source>
        <dbReference type="ARBA" id="ARBA00023004"/>
    </source>
</evidence>
<sequence length="1492" mass="159251">MTDQQLRHPDLRDPSFEREGCGVAFVATTSGRSDHHIVDLAMRALVNLGHRGATGSDPDTGDGAGILVQVPDAFLRDDVDVALPQPGTYGVGMVFLPRDAPARHAAVTVVEECCADEGLRLLGWRDVPVDASVPGRTASAAMPTIRQFFVAAVGLDGDALERRLYVLRRVIETSACAAGMDRRSLHIASLSSRTLVYKGMLTAEQLRAFYADLASPLMETTLALVHARFSTNVLPRWDLAQPARMSAHNGEINTLRGNAAWMRARQSKFRSALFGGDIDKVRDILDAGGSDSTQFDNALELLTMSGRSIEHAMMMMIPEAWHGNELLDEERRAFYEFHASLLEPWDGPAAIAFTDGRLVGASLDRNGLRPARYLVTDDGLVVMASEAGVLDIPDERIIKKWRLDPGRLLLVDTAAGAILDDGACKRQLASRHPYATWIREGTVHLDELPAAGESIEPDAGTLRIRQLLFGWTEEDLRLVVAPMARAGEEPVGSMGNDATLAVLSDRPQPLFAYFKQLFAQVTNPPIDPIREVSVMSLVTSLGAGGNLLEQGPAQAMRLEMPHPILTNADLATIRHVTQRQFPAETISAVFHRAQGVAGLEHGLERICRLASEAISAGRTIVILSDRGADAMHAPIPSLLAVAAVHHHLLREQTRTGVGLVVESGEPREVAHLAVLVGFGAEAVNPYLLLDTAAELALTGVVGNIDVATAQRNMVAALRKGLLKTIAKMGISTVLSYCGAQLFEAIGLADSVIESHFTGTPSRVGGAGLPRIAADALRRHACAFPEHGGPPAALESGGRYQWRRGGEKRAWNPEVIGALQHAVRSGSAEHFAHYIGLADQESAERRTLRGLLALREADTPVPLDEVESADSLVHRFATGAMSLGSISPEMHQTLAVAMNRIGGRSNTGEGGEDAARFFPDAAGDSARSAIKQVASARFGVTANYLVNADEIQIKVAQGAKPGEGGQLPGDKVDVTIATLRNATPGVGLISPPPHHDVYSVEDLAQLIYDLRSVNPAARISVKLVAEMGVGPIAAAVAKARADHIVISGYEGGTGAAPLSSLTHAGAPWELGLAEAQQTLVANGLRDRVVLQSDGLMRTGRDVVVAALLGAEEFAFATAPLVAAGCVMMRVCHLNTCPVGIATQDPTLRQRYTGRVEHIVTFMRFLAEDVRHWMSRLGVRRFTDLVGRVDLLTQVSSSGDVDLSRLLVSPGEPRHFVPRAPHRGAGDVDERVLACAGEALERGTPLQLRMRVTNRDRSVGARLSGEIASRHGAAGLPHDTVRVDLHGSAGQSFGAFLAGGVTLTVHGEVNDGCGKGLSGGRIVVVPPEHATRPADDNVIAGNVLLYGATSGEMFVRGVAGERFAVRNSGAQAVVEGTGDHALEYMTGGVVAILGLTGRNVAAGMSGGLAYVLDVDGRFAQRCNTGMVRLAELDDEEDARTLRTLLEHHLSYTASPVAEQLLERWGSSRARFVKVLPVDYERVLAARRTALQLAV</sequence>
<protein>
    <submittedName>
        <fullName evidence="18">Glutamate synthase large subunit</fullName>
        <ecNumber evidence="18">1.4.1.13</ecNumber>
    </submittedName>
</protein>
<comment type="similarity">
    <text evidence="4">Belongs to the glutamate synthase family.</text>
</comment>
<accession>A0A934KHD8</accession>
<dbReference type="Proteomes" id="UP000614410">
    <property type="component" value="Unassembled WGS sequence"/>
</dbReference>
<keyword evidence="15" id="KW-0003">3Fe-4S</keyword>
<comment type="caution">
    <text evidence="18">The sequence shown here is derived from an EMBL/GenBank/DDBJ whole genome shotgun (WGS) entry which is preliminary data.</text>
</comment>
<keyword evidence="14" id="KW-0314">Glutamate biosynthesis</keyword>
<dbReference type="PANTHER" id="PTHR11938">
    <property type="entry name" value="FAD NADPH DEHYDROGENASE/OXIDOREDUCTASE"/>
    <property type="match status" value="1"/>
</dbReference>
<dbReference type="GO" id="GO:0004355">
    <property type="term" value="F:glutamate synthase (NADPH) activity"/>
    <property type="evidence" value="ECO:0007669"/>
    <property type="project" value="UniProtKB-EC"/>
</dbReference>
<dbReference type="InterPro" id="IPR013785">
    <property type="entry name" value="Aldolase_TIM"/>
</dbReference>
<dbReference type="CDD" id="cd02808">
    <property type="entry name" value="GltS_FMN"/>
    <property type="match status" value="1"/>
</dbReference>
<evidence type="ECO:0000256" key="7">
    <source>
        <dbReference type="ARBA" id="ARBA00022643"/>
    </source>
</evidence>
<evidence type="ECO:0000256" key="10">
    <source>
        <dbReference type="ARBA" id="ARBA00022962"/>
    </source>
</evidence>
<evidence type="ECO:0000256" key="8">
    <source>
        <dbReference type="ARBA" id="ARBA00022723"/>
    </source>
</evidence>
<name>A0A934KHD8_9BACT</name>
<keyword evidence="6" id="KW-0285">Flavoprotein</keyword>
<dbReference type="InterPro" id="IPR050711">
    <property type="entry name" value="ET-N_metabolism_enzyme"/>
</dbReference>
<evidence type="ECO:0000256" key="9">
    <source>
        <dbReference type="ARBA" id="ARBA00022827"/>
    </source>
</evidence>
<dbReference type="GO" id="GO:0019676">
    <property type="term" value="P:ammonia assimilation cycle"/>
    <property type="evidence" value="ECO:0007669"/>
    <property type="project" value="TreeGrafter"/>
</dbReference>
<dbReference type="EC" id="1.4.1.13" evidence="18"/>
<dbReference type="FunFam" id="3.20.20.70:FF:000031">
    <property type="entry name" value="Glutamate synthase 1 [NADH]"/>
    <property type="match status" value="1"/>
</dbReference>
<dbReference type="GO" id="GO:0051538">
    <property type="term" value="F:3 iron, 4 sulfur cluster binding"/>
    <property type="evidence" value="ECO:0007669"/>
    <property type="project" value="UniProtKB-KW"/>
</dbReference>
<keyword evidence="8" id="KW-0479">Metal-binding</keyword>
<evidence type="ECO:0000256" key="15">
    <source>
        <dbReference type="ARBA" id="ARBA00023291"/>
    </source>
</evidence>
<dbReference type="Gene3D" id="3.20.20.70">
    <property type="entry name" value="Aldolase class I"/>
    <property type="match status" value="2"/>
</dbReference>
<dbReference type="Pfam" id="PF01493">
    <property type="entry name" value="GXGXG"/>
    <property type="match status" value="1"/>
</dbReference>
<keyword evidence="11 18" id="KW-0560">Oxidoreductase</keyword>
<dbReference type="InterPro" id="IPR036485">
    <property type="entry name" value="Glu_synth_asu_C_sf"/>
</dbReference>
<dbReference type="EMBL" id="JAEKNN010000025">
    <property type="protein sequence ID" value="MBJ7608806.1"/>
    <property type="molecule type" value="Genomic_DNA"/>
</dbReference>
<keyword evidence="5" id="KW-0028">Amino-acid biosynthesis</keyword>